<feature type="compositionally biased region" description="Pro residues" evidence="1">
    <location>
        <begin position="80"/>
        <end position="98"/>
    </location>
</feature>
<gene>
    <name evidence="2" type="ORF">E3N88_27907</name>
</gene>
<evidence type="ECO:0000313" key="3">
    <source>
        <dbReference type="Proteomes" id="UP000326396"/>
    </source>
</evidence>
<reference evidence="2 3" key="1">
    <citation type="submission" date="2019-05" db="EMBL/GenBank/DDBJ databases">
        <title>Mikania micrantha, genome provides insights into the molecular mechanism of rapid growth.</title>
        <authorList>
            <person name="Liu B."/>
        </authorList>
    </citation>
    <scope>NUCLEOTIDE SEQUENCE [LARGE SCALE GENOMIC DNA]</scope>
    <source>
        <strain evidence="2">NLD-2019</strain>
        <tissue evidence="2">Leaf</tissue>
    </source>
</reference>
<dbReference type="AlphaFoldDB" id="A0A5N6MZ03"/>
<sequence length="130" mass="14302">MRAIVKGSWVKPKCIEGKRGENLAKAWNPGKLSVKSATSRYATKSGGHVALRETYGQLRGSTVCRATRQVSRMLSRYATAPPPVTTPTADHPPSPPPVTTTDYQFRVGATRHTNFHHISFLSRISQSSLR</sequence>
<organism evidence="2 3">
    <name type="scientific">Mikania micrantha</name>
    <name type="common">bitter vine</name>
    <dbReference type="NCBI Taxonomy" id="192012"/>
    <lineage>
        <taxon>Eukaryota</taxon>
        <taxon>Viridiplantae</taxon>
        <taxon>Streptophyta</taxon>
        <taxon>Embryophyta</taxon>
        <taxon>Tracheophyta</taxon>
        <taxon>Spermatophyta</taxon>
        <taxon>Magnoliopsida</taxon>
        <taxon>eudicotyledons</taxon>
        <taxon>Gunneridae</taxon>
        <taxon>Pentapetalae</taxon>
        <taxon>asterids</taxon>
        <taxon>campanulids</taxon>
        <taxon>Asterales</taxon>
        <taxon>Asteraceae</taxon>
        <taxon>Asteroideae</taxon>
        <taxon>Heliantheae alliance</taxon>
        <taxon>Eupatorieae</taxon>
        <taxon>Mikania</taxon>
    </lineage>
</organism>
<dbReference type="Proteomes" id="UP000326396">
    <property type="component" value="Linkage Group LG4"/>
</dbReference>
<comment type="caution">
    <text evidence="2">The sequence shown here is derived from an EMBL/GenBank/DDBJ whole genome shotgun (WGS) entry which is preliminary data.</text>
</comment>
<evidence type="ECO:0000256" key="1">
    <source>
        <dbReference type="SAM" id="MobiDB-lite"/>
    </source>
</evidence>
<dbReference type="EMBL" id="SZYD01000014">
    <property type="protein sequence ID" value="KAD4179316.1"/>
    <property type="molecule type" value="Genomic_DNA"/>
</dbReference>
<name>A0A5N6MZ03_9ASTR</name>
<protein>
    <submittedName>
        <fullName evidence="2">Uncharacterized protein</fullName>
    </submittedName>
</protein>
<feature type="region of interest" description="Disordered" evidence="1">
    <location>
        <begin position="77"/>
        <end position="100"/>
    </location>
</feature>
<accession>A0A5N6MZ03</accession>
<proteinExistence type="predicted"/>
<evidence type="ECO:0000313" key="2">
    <source>
        <dbReference type="EMBL" id="KAD4179316.1"/>
    </source>
</evidence>
<keyword evidence="3" id="KW-1185">Reference proteome</keyword>